<comment type="caution">
    <text evidence="2">The sequence shown here is derived from an EMBL/GenBank/DDBJ whole genome shotgun (WGS) entry which is preliminary data.</text>
</comment>
<evidence type="ECO:0000256" key="1">
    <source>
        <dbReference type="SAM" id="MobiDB-lite"/>
    </source>
</evidence>
<keyword evidence="3" id="KW-1185">Reference proteome</keyword>
<name>A0AAV7TRZ6_PLEWA</name>
<evidence type="ECO:0000313" key="3">
    <source>
        <dbReference type="Proteomes" id="UP001066276"/>
    </source>
</evidence>
<dbReference type="Proteomes" id="UP001066276">
    <property type="component" value="Chromosome 3_2"/>
</dbReference>
<gene>
    <name evidence="2" type="ORF">NDU88_003688</name>
</gene>
<feature type="region of interest" description="Disordered" evidence="1">
    <location>
        <begin position="1"/>
        <end position="66"/>
    </location>
</feature>
<sequence length="66" mass="6720">MPNPGPQASPWQKNTARPEKRAAAGPTSPNTGRGSHRSARPEKRAVAGTAPTVARPGDAAATAAQH</sequence>
<reference evidence="2" key="1">
    <citation type="journal article" date="2022" name="bioRxiv">
        <title>Sequencing and chromosome-scale assembly of the giantPleurodeles waltlgenome.</title>
        <authorList>
            <person name="Brown T."/>
            <person name="Elewa A."/>
            <person name="Iarovenko S."/>
            <person name="Subramanian E."/>
            <person name="Araus A.J."/>
            <person name="Petzold A."/>
            <person name="Susuki M."/>
            <person name="Suzuki K.-i.T."/>
            <person name="Hayashi T."/>
            <person name="Toyoda A."/>
            <person name="Oliveira C."/>
            <person name="Osipova E."/>
            <person name="Leigh N.D."/>
            <person name="Simon A."/>
            <person name="Yun M.H."/>
        </authorList>
    </citation>
    <scope>NUCLEOTIDE SEQUENCE</scope>
    <source>
        <strain evidence="2">20211129_DDA</strain>
        <tissue evidence="2">Liver</tissue>
    </source>
</reference>
<organism evidence="2 3">
    <name type="scientific">Pleurodeles waltl</name>
    <name type="common">Iberian ribbed newt</name>
    <dbReference type="NCBI Taxonomy" id="8319"/>
    <lineage>
        <taxon>Eukaryota</taxon>
        <taxon>Metazoa</taxon>
        <taxon>Chordata</taxon>
        <taxon>Craniata</taxon>
        <taxon>Vertebrata</taxon>
        <taxon>Euteleostomi</taxon>
        <taxon>Amphibia</taxon>
        <taxon>Batrachia</taxon>
        <taxon>Caudata</taxon>
        <taxon>Salamandroidea</taxon>
        <taxon>Salamandridae</taxon>
        <taxon>Pleurodelinae</taxon>
        <taxon>Pleurodeles</taxon>
    </lineage>
</organism>
<protein>
    <submittedName>
        <fullName evidence="2">Uncharacterized protein</fullName>
    </submittedName>
</protein>
<accession>A0AAV7TRZ6</accession>
<dbReference type="AlphaFoldDB" id="A0AAV7TRZ6"/>
<dbReference type="EMBL" id="JANPWB010000006">
    <property type="protein sequence ID" value="KAJ1178442.1"/>
    <property type="molecule type" value="Genomic_DNA"/>
</dbReference>
<proteinExistence type="predicted"/>
<evidence type="ECO:0000313" key="2">
    <source>
        <dbReference type="EMBL" id="KAJ1178442.1"/>
    </source>
</evidence>